<comment type="catalytic activity">
    <reaction evidence="6">
        <text>arsenic triglutathione + [thioredoxin]-dithiol + S-adenosyl-L-methionine + 2 H2O = methylarsonous acid + [thioredoxin]-disulfide + 3 glutathione + S-adenosyl-L-homocysteine + H(+)</text>
        <dbReference type="Rhea" id="RHEA:69460"/>
        <dbReference type="Rhea" id="RHEA-COMP:10698"/>
        <dbReference type="Rhea" id="RHEA-COMP:10700"/>
        <dbReference type="ChEBI" id="CHEBI:15377"/>
        <dbReference type="ChEBI" id="CHEBI:15378"/>
        <dbReference type="ChEBI" id="CHEBI:17826"/>
        <dbReference type="ChEBI" id="CHEBI:29950"/>
        <dbReference type="ChEBI" id="CHEBI:50058"/>
        <dbReference type="ChEBI" id="CHEBI:57856"/>
        <dbReference type="ChEBI" id="CHEBI:57925"/>
        <dbReference type="ChEBI" id="CHEBI:59789"/>
        <dbReference type="ChEBI" id="CHEBI:183640"/>
        <dbReference type="EC" id="2.1.1.137"/>
    </reaction>
</comment>
<reference evidence="11" key="1">
    <citation type="submission" date="2017-01" db="EMBL/GenBank/DDBJ databases">
        <authorList>
            <person name="Varghese N."/>
            <person name="Submissions S."/>
        </authorList>
    </citation>
    <scope>NUCLEOTIDE SEQUENCE [LARGE SCALE GENOMIC DNA]</scope>
    <source>
        <strain evidence="11">ATCC 51758</strain>
    </source>
</reference>
<feature type="domain" description="Methyltransferase" evidence="9">
    <location>
        <begin position="76"/>
        <end position="220"/>
    </location>
</feature>
<protein>
    <recommendedName>
        <fullName evidence="5">Arsenite methyltransferase</fullName>
        <ecNumber evidence="4">2.1.1.137</ecNumber>
    </recommendedName>
</protein>
<dbReference type="CDD" id="cd02440">
    <property type="entry name" value="AdoMet_MTases"/>
    <property type="match status" value="1"/>
</dbReference>
<accession>A0A1N6PTH9</accession>
<keyword evidence="1 10" id="KW-0808">Transferase</keyword>
<comment type="catalytic activity">
    <reaction evidence="7">
        <text>arsenic triglutathione + 2 [thioredoxin]-dithiol + 2 S-adenosyl-L-methionine + H2O = dimethylarsinous acid + 2 [thioredoxin]-disulfide + 3 glutathione + 2 S-adenosyl-L-homocysteine + 2 H(+)</text>
        <dbReference type="Rhea" id="RHEA:69464"/>
        <dbReference type="Rhea" id="RHEA-COMP:10698"/>
        <dbReference type="Rhea" id="RHEA-COMP:10700"/>
        <dbReference type="ChEBI" id="CHEBI:15377"/>
        <dbReference type="ChEBI" id="CHEBI:15378"/>
        <dbReference type="ChEBI" id="CHEBI:23808"/>
        <dbReference type="ChEBI" id="CHEBI:29950"/>
        <dbReference type="ChEBI" id="CHEBI:50058"/>
        <dbReference type="ChEBI" id="CHEBI:57856"/>
        <dbReference type="ChEBI" id="CHEBI:57925"/>
        <dbReference type="ChEBI" id="CHEBI:59789"/>
        <dbReference type="ChEBI" id="CHEBI:183640"/>
        <dbReference type="EC" id="2.1.1.137"/>
    </reaction>
</comment>
<dbReference type="AlphaFoldDB" id="A0A1N6PTH9"/>
<comment type="catalytic activity">
    <reaction evidence="8">
        <text>arsenic triglutathione + 3 [thioredoxin]-dithiol + 3 S-adenosyl-L-methionine = trimethylarsine + 3 [thioredoxin]-disulfide + 3 glutathione + 3 S-adenosyl-L-homocysteine + 3 H(+)</text>
        <dbReference type="Rhea" id="RHEA:69432"/>
        <dbReference type="Rhea" id="RHEA-COMP:10698"/>
        <dbReference type="Rhea" id="RHEA-COMP:10700"/>
        <dbReference type="ChEBI" id="CHEBI:15378"/>
        <dbReference type="ChEBI" id="CHEBI:27130"/>
        <dbReference type="ChEBI" id="CHEBI:29950"/>
        <dbReference type="ChEBI" id="CHEBI:50058"/>
        <dbReference type="ChEBI" id="CHEBI:57856"/>
        <dbReference type="ChEBI" id="CHEBI:57925"/>
        <dbReference type="ChEBI" id="CHEBI:59789"/>
        <dbReference type="ChEBI" id="CHEBI:183640"/>
        <dbReference type="EC" id="2.1.1.137"/>
    </reaction>
</comment>
<dbReference type="InterPro" id="IPR029063">
    <property type="entry name" value="SAM-dependent_MTases_sf"/>
</dbReference>
<dbReference type="GO" id="GO:0032259">
    <property type="term" value="P:methylation"/>
    <property type="evidence" value="ECO:0007669"/>
    <property type="project" value="UniProtKB-KW"/>
</dbReference>
<evidence type="ECO:0000256" key="8">
    <source>
        <dbReference type="ARBA" id="ARBA00048428"/>
    </source>
</evidence>
<dbReference type="InterPro" id="IPR025714">
    <property type="entry name" value="Methyltranfer_dom"/>
</dbReference>
<dbReference type="OrthoDB" id="9777638at2"/>
<evidence type="ECO:0000256" key="5">
    <source>
        <dbReference type="ARBA" id="ARBA00034545"/>
    </source>
</evidence>
<evidence type="ECO:0000313" key="10">
    <source>
        <dbReference type="EMBL" id="SIQ07631.1"/>
    </source>
</evidence>
<dbReference type="RefSeq" id="WP_076600708.1">
    <property type="nucleotide sequence ID" value="NZ_FTMD01000002.1"/>
</dbReference>
<dbReference type="EC" id="2.1.1.137" evidence="4"/>
<evidence type="ECO:0000256" key="7">
    <source>
        <dbReference type="ARBA" id="ARBA00047943"/>
    </source>
</evidence>
<organism evidence="10 11">
    <name type="scientific">Aromatoleum tolulyticum</name>
    <dbReference type="NCBI Taxonomy" id="34027"/>
    <lineage>
        <taxon>Bacteria</taxon>
        <taxon>Pseudomonadati</taxon>
        <taxon>Pseudomonadota</taxon>
        <taxon>Betaproteobacteria</taxon>
        <taxon>Rhodocyclales</taxon>
        <taxon>Rhodocyclaceae</taxon>
        <taxon>Aromatoleum</taxon>
    </lineage>
</organism>
<evidence type="ECO:0000256" key="2">
    <source>
        <dbReference type="ARBA" id="ARBA00022691"/>
    </source>
</evidence>
<dbReference type="Proteomes" id="UP000186819">
    <property type="component" value="Unassembled WGS sequence"/>
</dbReference>
<dbReference type="InterPro" id="IPR026669">
    <property type="entry name" value="Arsenite_MeTrfase-like"/>
</dbReference>
<dbReference type="PANTHER" id="PTHR43675">
    <property type="entry name" value="ARSENITE METHYLTRANSFERASE"/>
    <property type="match status" value="1"/>
</dbReference>
<sequence>MTTNTLFDPRELESRVKTMYCEVAENPHGEFHFEMGRGLAERLGYLADELDRVPAEAIESFAGVGHHFDLAAPAAGELVLDLGSGSGMDTFIAALRVGPQGRVIGIDMTDAQRAKAERLRDAHGFGQISYLKGYIEEVPQPDASADAVISNGVINLSADKPAVFREIARVLKSGGRLAISDIVAERELPEGIVCNPTLWAACIGGAAQQDAYREMIASAGLRVVEMRDNPAYRFISENAQAACRKYGVKSVSVLATKA</sequence>
<name>A0A1N6PTH9_9RHOO</name>
<keyword evidence="10" id="KW-0489">Methyltransferase</keyword>
<dbReference type="Pfam" id="PF13847">
    <property type="entry name" value="Methyltransf_31"/>
    <property type="match status" value="1"/>
</dbReference>
<evidence type="ECO:0000256" key="1">
    <source>
        <dbReference type="ARBA" id="ARBA00022679"/>
    </source>
</evidence>
<comment type="similarity">
    <text evidence="3">Belongs to the methyltransferase superfamily. Arsenite methyltransferase family.</text>
</comment>
<evidence type="ECO:0000256" key="4">
    <source>
        <dbReference type="ARBA" id="ARBA00034521"/>
    </source>
</evidence>
<dbReference type="SUPFAM" id="SSF53335">
    <property type="entry name" value="S-adenosyl-L-methionine-dependent methyltransferases"/>
    <property type="match status" value="1"/>
</dbReference>
<evidence type="ECO:0000313" key="11">
    <source>
        <dbReference type="Proteomes" id="UP000186819"/>
    </source>
</evidence>
<dbReference type="PANTHER" id="PTHR43675:SF8">
    <property type="entry name" value="ARSENITE METHYLTRANSFERASE"/>
    <property type="match status" value="1"/>
</dbReference>
<dbReference type="GO" id="GO:0030791">
    <property type="term" value="F:arsenite methyltransferase activity"/>
    <property type="evidence" value="ECO:0007669"/>
    <property type="project" value="UniProtKB-EC"/>
</dbReference>
<keyword evidence="2" id="KW-0949">S-adenosyl-L-methionine</keyword>
<proteinExistence type="inferred from homology"/>
<dbReference type="EMBL" id="FTMD01000002">
    <property type="protein sequence ID" value="SIQ07631.1"/>
    <property type="molecule type" value="Genomic_DNA"/>
</dbReference>
<dbReference type="STRING" id="34027.SAMN05421829_102192"/>
<evidence type="ECO:0000259" key="9">
    <source>
        <dbReference type="Pfam" id="PF13847"/>
    </source>
</evidence>
<dbReference type="Gene3D" id="3.40.50.150">
    <property type="entry name" value="Vaccinia Virus protein VP39"/>
    <property type="match status" value="1"/>
</dbReference>
<keyword evidence="11" id="KW-1185">Reference proteome</keyword>
<gene>
    <name evidence="10" type="ORF">SAMN05421829_102192</name>
</gene>
<evidence type="ECO:0000256" key="6">
    <source>
        <dbReference type="ARBA" id="ARBA00047941"/>
    </source>
</evidence>
<evidence type="ECO:0000256" key="3">
    <source>
        <dbReference type="ARBA" id="ARBA00034487"/>
    </source>
</evidence>